<keyword evidence="3" id="KW-0813">Transport</keyword>
<dbReference type="InterPro" id="IPR000914">
    <property type="entry name" value="SBP_5_dom"/>
</dbReference>
<evidence type="ECO:0000256" key="2">
    <source>
        <dbReference type="ARBA" id="ARBA00005695"/>
    </source>
</evidence>
<dbReference type="Pfam" id="PF00496">
    <property type="entry name" value="SBP_bac_5"/>
    <property type="match status" value="1"/>
</dbReference>
<accession>A0ABW4RZ86</accession>
<dbReference type="PANTHER" id="PTHR30290">
    <property type="entry name" value="PERIPLASMIC BINDING COMPONENT OF ABC TRANSPORTER"/>
    <property type="match status" value="1"/>
</dbReference>
<gene>
    <name evidence="7" type="ORF">ACFSGJ_00130</name>
</gene>
<proteinExistence type="inferred from homology"/>
<evidence type="ECO:0000256" key="3">
    <source>
        <dbReference type="ARBA" id="ARBA00022448"/>
    </source>
</evidence>
<dbReference type="Gene3D" id="3.10.105.10">
    <property type="entry name" value="Dipeptide-binding Protein, Domain 3"/>
    <property type="match status" value="1"/>
</dbReference>
<sequence length="522" mass="57434">MRHILRLGAASIIALSTAAGVLAQDLADNQVVRIGVGVDDIRTIDPHFSVGTGEWPIFAAVYEAMVRFPKGTMDAAELQPALATAWEVDESGEVWTFTLREGVQWHHGYGPFTADDVVFTLERVRDADNPSPHAGLLDPVLSVEAVDDLTVRITTDGVVPNLPALLVNNNIGYIMSRAAAEDGIDARTHPIGTGPFQHEGYRARESFSLAANPDYWGGVPTVERLVVQFMPDAATRELALIAGEIHASDIPARQDAVDRMRSNGMEVDLTAPANMFTLHMNMSLDPISDPSVREALALGTDRAALANFFGADLAYVENSPLPAGYIGHTEDVRQLDFDPDRARELLAEAGHGDGLSLSVAMSNSDIYLPPMQVIQEMWRNIGVDLQLNVVDHPTYHRVIRENQNPVVLYGAFRYPLDGTVYLTQFFHSEAAIGQPGAITNFSHLGQIGPSVDELIEEAQFELDEERQIELWAEAQRVIMDEIAVVPLYTRNYALARSPRLDLGFETKSRSIYEVTEDARLLR</sequence>
<feature type="domain" description="Solute-binding protein family 5" evidence="6">
    <location>
        <begin position="77"/>
        <end position="429"/>
    </location>
</feature>
<dbReference type="Proteomes" id="UP001597353">
    <property type="component" value="Unassembled WGS sequence"/>
</dbReference>
<keyword evidence="8" id="KW-1185">Reference proteome</keyword>
<reference evidence="8" key="1">
    <citation type="journal article" date="2019" name="Int. J. Syst. Evol. Microbiol.">
        <title>The Global Catalogue of Microorganisms (GCM) 10K type strain sequencing project: providing services to taxonomists for standard genome sequencing and annotation.</title>
        <authorList>
            <consortium name="The Broad Institute Genomics Platform"/>
            <consortium name="The Broad Institute Genome Sequencing Center for Infectious Disease"/>
            <person name="Wu L."/>
            <person name="Ma J."/>
        </authorList>
    </citation>
    <scope>NUCLEOTIDE SEQUENCE [LARGE SCALE GENOMIC DNA]</scope>
    <source>
        <strain evidence="8">CGMCC 4.7242</strain>
    </source>
</reference>
<dbReference type="InterPro" id="IPR030678">
    <property type="entry name" value="Peptide/Ni-bd"/>
</dbReference>
<comment type="similarity">
    <text evidence="2">Belongs to the bacterial solute-binding protein 5 family.</text>
</comment>
<dbReference type="Gene3D" id="3.90.76.10">
    <property type="entry name" value="Dipeptide-binding Protein, Domain 1"/>
    <property type="match status" value="1"/>
</dbReference>
<dbReference type="RefSeq" id="WP_390258392.1">
    <property type="nucleotide sequence ID" value="NZ_JBHUGH010000001.1"/>
</dbReference>
<evidence type="ECO:0000256" key="5">
    <source>
        <dbReference type="SAM" id="SignalP"/>
    </source>
</evidence>
<dbReference type="SUPFAM" id="SSF53850">
    <property type="entry name" value="Periplasmic binding protein-like II"/>
    <property type="match status" value="1"/>
</dbReference>
<evidence type="ECO:0000313" key="7">
    <source>
        <dbReference type="EMBL" id="MFD1910616.1"/>
    </source>
</evidence>
<evidence type="ECO:0000256" key="4">
    <source>
        <dbReference type="ARBA" id="ARBA00022729"/>
    </source>
</evidence>
<dbReference type="Gene3D" id="3.40.190.10">
    <property type="entry name" value="Periplasmic binding protein-like II"/>
    <property type="match status" value="1"/>
</dbReference>
<name>A0ABW4RZ86_9RHOB</name>
<comment type="subcellular location">
    <subcellularLocation>
        <location evidence="1">Periplasm</location>
    </subcellularLocation>
</comment>
<evidence type="ECO:0000256" key="1">
    <source>
        <dbReference type="ARBA" id="ARBA00004418"/>
    </source>
</evidence>
<comment type="caution">
    <text evidence="7">The sequence shown here is derived from an EMBL/GenBank/DDBJ whole genome shotgun (WGS) entry which is preliminary data.</text>
</comment>
<feature type="chain" id="PRO_5046243909" evidence="5">
    <location>
        <begin position="24"/>
        <end position="522"/>
    </location>
</feature>
<dbReference type="PIRSF" id="PIRSF002741">
    <property type="entry name" value="MppA"/>
    <property type="match status" value="1"/>
</dbReference>
<organism evidence="7 8">
    <name type="scientific">Halodurantibacterium flavum</name>
    <dbReference type="NCBI Taxonomy" id="1382802"/>
    <lineage>
        <taxon>Bacteria</taxon>
        <taxon>Pseudomonadati</taxon>
        <taxon>Pseudomonadota</taxon>
        <taxon>Alphaproteobacteria</taxon>
        <taxon>Rhodobacterales</taxon>
        <taxon>Paracoccaceae</taxon>
        <taxon>Halodurantibacterium</taxon>
    </lineage>
</organism>
<dbReference type="InterPro" id="IPR039424">
    <property type="entry name" value="SBP_5"/>
</dbReference>
<evidence type="ECO:0000259" key="6">
    <source>
        <dbReference type="Pfam" id="PF00496"/>
    </source>
</evidence>
<dbReference type="EMBL" id="JBHUGH010000001">
    <property type="protein sequence ID" value="MFD1910616.1"/>
    <property type="molecule type" value="Genomic_DNA"/>
</dbReference>
<keyword evidence="4 5" id="KW-0732">Signal</keyword>
<feature type="signal peptide" evidence="5">
    <location>
        <begin position="1"/>
        <end position="23"/>
    </location>
</feature>
<evidence type="ECO:0000313" key="8">
    <source>
        <dbReference type="Proteomes" id="UP001597353"/>
    </source>
</evidence>
<dbReference type="PANTHER" id="PTHR30290:SF10">
    <property type="entry name" value="PERIPLASMIC OLIGOPEPTIDE-BINDING PROTEIN-RELATED"/>
    <property type="match status" value="1"/>
</dbReference>
<protein>
    <submittedName>
        <fullName evidence="7">ABC transporter substrate-binding protein</fullName>
    </submittedName>
</protein>